<evidence type="ECO:0000313" key="5">
    <source>
        <dbReference type="Proteomes" id="UP000266673"/>
    </source>
</evidence>
<dbReference type="Gene3D" id="1.10.510.10">
    <property type="entry name" value="Transferase(Phosphotransferase) domain 1"/>
    <property type="match status" value="1"/>
</dbReference>
<evidence type="ECO:0000256" key="2">
    <source>
        <dbReference type="SAM" id="Coils"/>
    </source>
</evidence>
<dbReference type="InterPro" id="IPR011009">
    <property type="entry name" value="Kinase-like_dom_sf"/>
</dbReference>
<keyword evidence="1" id="KW-0547">Nucleotide-binding</keyword>
<dbReference type="SMART" id="SM00671">
    <property type="entry name" value="SEL1"/>
    <property type="match status" value="7"/>
</dbReference>
<dbReference type="PROSITE" id="PS00107">
    <property type="entry name" value="PROTEIN_KINASE_ATP"/>
    <property type="match status" value="1"/>
</dbReference>
<dbReference type="Gene3D" id="1.25.40.10">
    <property type="entry name" value="Tetratricopeptide repeat domain"/>
    <property type="match status" value="3"/>
</dbReference>
<dbReference type="STRING" id="44941.A0A397V5J8"/>
<evidence type="ECO:0000313" key="4">
    <source>
        <dbReference type="EMBL" id="RIB16908.1"/>
    </source>
</evidence>
<dbReference type="GO" id="GO:0005524">
    <property type="term" value="F:ATP binding"/>
    <property type="evidence" value="ECO:0007669"/>
    <property type="project" value="UniProtKB-UniRule"/>
</dbReference>
<dbReference type="SUPFAM" id="SSF81901">
    <property type="entry name" value="HCP-like"/>
    <property type="match status" value="3"/>
</dbReference>
<feature type="domain" description="Protein kinase" evidence="3">
    <location>
        <begin position="1"/>
        <end position="186"/>
    </location>
</feature>
<protein>
    <recommendedName>
        <fullName evidence="3">Protein kinase domain-containing protein</fullName>
    </recommendedName>
</protein>
<dbReference type="EMBL" id="QKWP01000643">
    <property type="protein sequence ID" value="RIB16908.1"/>
    <property type="molecule type" value="Genomic_DNA"/>
</dbReference>
<keyword evidence="1" id="KW-0067">ATP-binding</keyword>
<gene>
    <name evidence="4" type="ORF">C2G38_2038178</name>
</gene>
<dbReference type="PROSITE" id="PS50011">
    <property type="entry name" value="PROTEIN_KINASE_DOM"/>
    <property type="match status" value="1"/>
</dbReference>
<dbReference type="OrthoDB" id="272077at2759"/>
<dbReference type="InterPro" id="IPR052945">
    <property type="entry name" value="Mitotic_Regulator"/>
</dbReference>
<dbReference type="PANTHER" id="PTHR43628:SF1">
    <property type="entry name" value="CHITIN SYNTHASE REGULATORY FACTOR 2-RELATED"/>
    <property type="match status" value="1"/>
</dbReference>
<dbReference type="Pfam" id="PF08238">
    <property type="entry name" value="Sel1"/>
    <property type="match status" value="7"/>
</dbReference>
<keyword evidence="5" id="KW-1185">Reference proteome</keyword>
<dbReference type="Proteomes" id="UP000266673">
    <property type="component" value="Unassembled WGS sequence"/>
</dbReference>
<comment type="caution">
    <text evidence="4">The sequence shown here is derived from an EMBL/GenBank/DDBJ whole genome shotgun (WGS) entry which is preliminary data.</text>
</comment>
<dbReference type="Gene3D" id="3.30.200.20">
    <property type="entry name" value="Phosphorylase Kinase, domain 1"/>
    <property type="match status" value="1"/>
</dbReference>
<accession>A0A397V5J8</accession>
<evidence type="ECO:0000259" key="3">
    <source>
        <dbReference type="PROSITE" id="PS50011"/>
    </source>
</evidence>
<dbReference type="SUPFAM" id="SSF56112">
    <property type="entry name" value="Protein kinase-like (PK-like)"/>
    <property type="match status" value="1"/>
</dbReference>
<reference evidence="4 5" key="1">
    <citation type="submission" date="2018-06" db="EMBL/GenBank/DDBJ databases">
        <title>Comparative genomics reveals the genomic features of Rhizophagus irregularis, R. cerebriforme, R. diaphanum and Gigaspora rosea, and their symbiotic lifestyle signature.</title>
        <authorList>
            <person name="Morin E."/>
            <person name="San Clemente H."/>
            <person name="Chen E.C.H."/>
            <person name="De La Providencia I."/>
            <person name="Hainaut M."/>
            <person name="Kuo A."/>
            <person name="Kohler A."/>
            <person name="Murat C."/>
            <person name="Tang N."/>
            <person name="Roy S."/>
            <person name="Loubradou J."/>
            <person name="Henrissat B."/>
            <person name="Grigoriev I.V."/>
            <person name="Corradi N."/>
            <person name="Roux C."/>
            <person name="Martin F.M."/>
        </authorList>
    </citation>
    <scope>NUCLEOTIDE SEQUENCE [LARGE SCALE GENOMIC DNA]</scope>
    <source>
        <strain evidence="4 5">DAOM 194757</strain>
    </source>
</reference>
<keyword evidence="2" id="KW-0175">Coiled coil</keyword>
<dbReference type="AlphaFoldDB" id="A0A397V5J8"/>
<sequence>MLIENEHQLPWISYNKFEDIEEIGKGGFATVYAAWLQSDQNLILQKVALKLFKESGKCCENFIMSFHSAYIEDLGLSTLANLGSNNKIYGIMPYMAPEELFGKKYSMASDVYSFGILAYEIASGFLAFHNVPHDITLAREICHGLRPKIPTHVPKFVAELIIKCWNVKPEERLSSKEIFDIIDAWNNEISNGESTEIVAQIKKADETLEKLLVSNASSSDSIKVHPEAIYTSRLFSPLDIEDKWSNNLENLENNENLLTKDVEDVINDAEKNRNKESIHNKESFEIDNLNDSKSILIVDPFNDINNAKVDESKKSIHDQEYTEIRNLENDDNINCFERNENKEFNNSQELAKMNTLNNLNSNKNADEIFNLGSSYHIGNCVEKDEHKAFIYYLKSAEMGHIKGILNVGYCYRDGIGIEKDEHKAFTYYQKSAMLEDADRTYIVTMCYEKGVGVEKDEYKAFKYYQKSAEMGHAIGIGVEKDEHKAFIYYQKSANMKYARGVLNLGDCYLKGIGIEKDKNKAFIYYQQSAEMDEPDADGIFRVGHCYLYGIGIEKDEHKAFIHFKRSVEMSSVSGFYFLGYCYENGIGIEKDERKAFIFYQKSADMGIIMEHII</sequence>
<dbReference type="InterPro" id="IPR001245">
    <property type="entry name" value="Ser-Thr/Tyr_kinase_cat_dom"/>
</dbReference>
<proteinExistence type="predicted"/>
<evidence type="ECO:0000256" key="1">
    <source>
        <dbReference type="PROSITE-ProRule" id="PRU10141"/>
    </source>
</evidence>
<dbReference type="InterPro" id="IPR011990">
    <property type="entry name" value="TPR-like_helical_dom_sf"/>
</dbReference>
<organism evidence="4 5">
    <name type="scientific">Gigaspora rosea</name>
    <dbReference type="NCBI Taxonomy" id="44941"/>
    <lineage>
        <taxon>Eukaryota</taxon>
        <taxon>Fungi</taxon>
        <taxon>Fungi incertae sedis</taxon>
        <taxon>Mucoromycota</taxon>
        <taxon>Glomeromycotina</taxon>
        <taxon>Glomeromycetes</taxon>
        <taxon>Diversisporales</taxon>
        <taxon>Gigasporaceae</taxon>
        <taxon>Gigaspora</taxon>
    </lineage>
</organism>
<feature type="binding site" evidence="1">
    <location>
        <position position="50"/>
    </location>
    <ligand>
        <name>ATP</name>
        <dbReference type="ChEBI" id="CHEBI:30616"/>
    </ligand>
</feature>
<dbReference type="GO" id="GO:0004672">
    <property type="term" value="F:protein kinase activity"/>
    <property type="evidence" value="ECO:0007669"/>
    <property type="project" value="InterPro"/>
</dbReference>
<dbReference type="Pfam" id="PF07714">
    <property type="entry name" value="PK_Tyr_Ser-Thr"/>
    <property type="match status" value="1"/>
</dbReference>
<dbReference type="InterPro" id="IPR000719">
    <property type="entry name" value="Prot_kinase_dom"/>
</dbReference>
<feature type="coiled-coil region" evidence="2">
    <location>
        <begin position="241"/>
        <end position="268"/>
    </location>
</feature>
<dbReference type="InterPro" id="IPR017441">
    <property type="entry name" value="Protein_kinase_ATP_BS"/>
</dbReference>
<dbReference type="PANTHER" id="PTHR43628">
    <property type="entry name" value="ACTIVATOR OF C KINASE PROTEIN 1-RELATED"/>
    <property type="match status" value="1"/>
</dbReference>
<dbReference type="InterPro" id="IPR006597">
    <property type="entry name" value="Sel1-like"/>
</dbReference>
<name>A0A397V5J8_9GLOM</name>